<evidence type="ECO:0000256" key="3">
    <source>
        <dbReference type="ARBA" id="ARBA00022692"/>
    </source>
</evidence>
<dbReference type="PANTHER" id="PTHR16133">
    <property type="entry name" value="SOLUTE CARRIER FAMILY 39 ZINC TRANSPORTER , MEMBER 9-RELATED"/>
    <property type="match status" value="1"/>
</dbReference>
<evidence type="ECO:0000256" key="2">
    <source>
        <dbReference type="ARBA" id="ARBA00004394"/>
    </source>
</evidence>
<dbReference type="EMBL" id="QGDH01000051">
    <property type="protein sequence ID" value="RAR12193.1"/>
    <property type="molecule type" value="Genomic_DNA"/>
</dbReference>
<comment type="subcellular location">
    <subcellularLocation>
        <location evidence="1">Endomembrane system</location>
        <topology evidence="1">Multi-pass membrane protein</topology>
    </subcellularLocation>
    <subcellularLocation>
        <location evidence="2">Golgi apparatus membrane</location>
    </subcellularLocation>
</comment>
<dbReference type="OrthoDB" id="19859at2759"/>
<dbReference type="AlphaFoldDB" id="A0A364N5B2"/>
<evidence type="ECO:0000256" key="6">
    <source>
        <dbReference type="ARBA" id="ARBA00023136"/>
    </source>
</evidence>
<dbReference type="STRING" id="183478.A0A364N5B2"/>
<gene>
    <name evidence="9" type="ORF">DDE83_004198</name>
</gene>
<feature type="compositionally biased region" description="Basic and acidic residues" evidence="7">
    <location>
        <begin position="141"/>
        <end position="194"/>
    </location>
</feature>
<keyword evidence="4 8" id="KW-1133">Transmembrane helix</keyword>
<keyword evidence="6 8" id="KW-0472">Membrane</keyword>
<evidence type="ECO:0000313" key="10">
    <source>
        <dbReference type="Proteomes" id="UP000249619"/>
    </source>
</evidence>
<protein>
    <submittedName>
        <fullName evidence="9">Zip metal ion transporter</fullName>
    </submittedName>
</protein>
<dbReference type="PANTHER" id="PTHR16133:SF0">
    <property type="entry name" value="ZINC_IRON REGULATED TRANSPORTER-RELATED PROTEIN 102B, ISOFORM E"/>
    <property type="match status" value="1"/>
</dbReference>
<feature type="transmembrane region" description="Helical" evidence="8">
    <location>
        <begin position="307"/>
        <end position="329"/>
    </location>
</feature>
<reference evidence="10" key="1">
    <citation type="submission" date="2018-05" db="EMBL/GenBank/DDBJ databases">
        <title>Draft genome sequence of Stemphylium lycopersici strain CIDEFI 213.</title>
        <authorList>
            <person name="Medina R."/>
            <person name="Franco M.E.E."/>
            <person name="Lucentini C.G."/>
            <person name="Saparrat M.C.N."/>
            <person name="Balatti P.A."/>
        </authorList>
    </citation>
    <scope>NUCLEOTIDE SEQUENCE [LARGE SCALE GENOMIC DNA]</scope>
    <source>
        <strain evidence="10">CIDEFI 213</strain>
    </source>
</reference>
<evidence type="ECO:0000256" key="5">
    <source>
        <dbReference type="ARBA" id="ARBA00023034"/>
    </source>
</evidence>
<feature type="transmembrane region" description="Helical" evidence="8">
    <location>
        <begin position="198"/>
        <end position="217"/>
    </location>
</feature>
<dbReference type="InterPro" id="IPR003689">
    <property type="entry name" value="ZIP"/>
</dbReference>
<evidence type="ECO:0000256" key="1">
    <source>
        <dbReference type="ARBA" id="ARBA00004127"/>
    </source>
</evidence>
<feature type="region of interest" description="Disordered" evidence="7">
    <location>
        <begin position="140"/>
        <end position="195"/>
    </location>
</feature>
<dbReference type="GO" id="GO:0046873">
    <property type="term" value="F:metal ion transmembrane transporter activity"/>
    <property type="evidence" value="ECO:0007669"/>
    <property type="project" value="InterPro"/>
</dbReference>
<comment type="caution">
    <text evidence="9">The sequence shown here is derived from an EMBL/GenBank/DDBJ whole genome shotgun (WGS) entry which is preliminary data.</text>
</comment>
<feature type="transmembrane region" description="Helical" evidence="8">
    <location>
        <begin position="341"/>
        <end position="363"/>
    </location>
</feature>
<feature type="transmembrane region" description="Helical" evidence="8">
    <location>
        <begin position="375"/>
        <end position="394"/>
    </location>
</feature>
<keyword evidence="3 8" id="KW-0812">Transmembrane</keyword>
<dbReference type="InterPro" id="IPR045891">
    <property type="entry name" value="ZIP9"/>
</dbReference>
<evidence type="ECO:0000313" key="9">
    <source>
        <dbReference type="EMBL" id="RAR12193.1"/>
    </source>
</evidence>
<evidence type="ECO:0000256" key="4">
    <source>
        <dbReference type="ARBA" id="ARBA00022989"/>
    </source>
</evidence>
<evidence type="ECO:0000256" key="8">
    <source>
        <dbReference type="SAM" id="Phobius"/>
    </source>
</evidence>
<keyword evidence="5" id="KW-0333">Golgi apparatus</keyword>
<accession>A0A364N5B2</accession>
<keyword evidence="10" id="KW-1185">Reference proteome</keyword>
<feature type="transmembrane region" description="Helical" evidence="8">
    <location>
        <begin position="38"/>
        <end position="56"/>
    </location>
</feature>
<dbReference type="GO" id="GO:0006829">
    <property type="term" value="P:zinc ion transport"/>
    <property type="evidence" value="ECO:0007669"/>
    <property type="project" value="InterPro"/>
</dbReference>
<dbReference type="Proteomes" id="UP000249619">
    <property type="component" value="Unassembled WGS sequence"/>
</dbReference>
<sequence length="562" mass="60622">MWDGLLMLLALSTVMSIASFLAGILPLSFNLSTRQLRIITLLGTGVLVGTSLIVIIPEGIETMYSAGAKAHSHSARSLAQPAIPSLTNMQGLPLPPSVPRWKRADEVETETLGTGAIKAPGAVDMSSDKTAIEAQLNKMKQNKEKEAPTEDPHPQKGGDDDSTEGHKEGHTRVHAPEDDEDKHGHAEAGHDDGPSPHAYIGVALILGYILMFLVEHLPEALASAKPKYQPMHISLSNLARGPHNSSSLSLNGMGVQSAAVTPLATPGLPPPPTKKTPAATIGLVVHACADGIALGASSTADSTSLSLVIFFAIMLHKAPAAFGLTSVLLKQGLSKRKARTHLAFFSLAAPVGALATWTIVHMFGRNHLGGDQGLTWATGWVLCFSGGTFLYVAMHSMAEATASQHHEDPTANGYMDAYPGNTAMSKSEITIVMLDSTRLSSPTQESRPRLFLVKRAFTRAENLGQSYRLEQQEKEDENCNLHLWVFDPAFTAHGVSTWPVHLHYPVSKTSSNTAYQRIRAPFSCNLGIRPASQTRRISTMMMMMMMMQVPKRSDTVQRRNPM</sequence>
<organism evidence="9 10">
    <name type="scientific">Stemphylium lycopersici</name>
    <name type="common">Tomato gray leaf spot disease fungus</name>
    <name type="synonym">Thyrospora lycopersici</name>
    <dbReference type="NCBI Taxonomy" id="183478"/>
    <lineage>
        <taxon>Eukaryota</taxon>
        <taxon>Fungi</taxon>
        <taxon>Dikarya</taxon>
        <taxon>Ascomycota</taxon>
        <taxon>Pezizomycotina</taxon>
        <taxon>Dothideomycetes</taxon>
        <taxon>Pleosporomycetidae</taxon>
        <taxon>Pleosporales</taxon>
        <taxon>Pleosporineae</taxon>
        <taxon>Pleosporaceae</taxon>
        <taxon>Stemphylium</taxon>
    </lineage>
</organism>
<dbReference type="Pfam" id="PF02535">
    <property type="entry name" value="Zip"/>
    <property type="match status" value="1"/>
</dbReference>
<proteinExistence type="predicted"/>
<name>A0A364N5B2_STELY</name>
<dbReference type="GO" id="GO:0000139">
    <property type="term" value="C:Golgi membrane"/>
    <property type="evidence" value="ECO:0007669"/>
    <property type="project" value="UniProtKB-SubCell"/>
</dbReference>
<evidence type="ECO:0000256" key="7">
    <source>
        <dbReference type="SAM" id="MobiDB-lite"/>
    </source>
</evidence>